<evidence type="ECO:0000259" key="5">
    <source>
        <dbReference type="Pfam" id="PF03668"/>
    </source>
</evidence>
<dbReference type="RefSeq" id="WP_095497042.1">
    <property type="nucleotide sequence ID" value="NZ_BSPO01000002.1"/>
</dbReference>
<dbReference type="InterPro" id="IPR005337">
    <property type="entry name" value="RapZ-like"/>
</dbReference>
<reference evidence="7 8" key="1">
    <citation type="journal article" date="2014" name="Int. J. Syst. Evol. Microbiol.">
        <title>Complete genome sequence of Corynebacterium casei LMG S-19264T (=DSM 44701T), isolated from a smear-ripened cheese.</title>
        <authorList>
            <consortium name="US DOE Joint Genome Institute (JGI-PGF)"/>
            <person name="Walter F."/>
            <person name="Albersmeier A."/>
            <person name="Kalinowski J."/>
            <person name="Ruckert C."/>
        </authorList>
    </citation>
    <scope>NUCLEOTIDE SEQUENCE [LARGE SCALE GENOMIC DNA]</scope>
    <source>
        <strain evidence="7 8">NBRC 112785</strain>
    </source>
</reference>
<evidence type="ECO:0000313" key="7">
    <source>
        <dbReference type="EMBL" id="GLS83405.1"/>
    </source>
</evidence>
<feature type="domain" description="RapZ C-terminal" evidence="6">
    <location>
        <begin position="162"/>
        <end position="280"/>
    </location>
</feature>
<proteinExistence type="inferred from homology"/>
<dbReference type="Pfam" id="PF03668">
    <property type="entry name" value="RapZ-like_N"/>
    <property type="match status" value="1"/>
</dbReference>
<dbReference type="PIRSF" id="PIRSF005052">
    <property type="entry name" value="P-loopkin"/>
    <property type="match status" value="1"/>
</dbReference>
<feature type="binding site" evidence="4">
    <location>
        <begin position="8"/>
        <end position="15"/>
    </location>
    <ligand>
        <name>ATP</name>
        <dbReference type="ChEBI" id="CHEBI:30616"/>
    </ligand>
</feature>
<dbReference type="NCBIfam" id="NF003828">
    <property type="entry name" value="PRK05416.1"/>
    <property type="match status" value="1"/>
</dbReference>
<accession>A0AA37WY71</accession>
<dbReference type="SUPFAM" id="SSF52540">
    <property type="entry name" value="P-loop containing nucleoside triphosphate hydrolases"/>
    <property type="match status" value="1"/>
</dbReference>
<evidence type="ECO:0000256" key="3">
    <source>
        <dbReference type="ARBA" id="ARBA00023134"/>
    </source>
</evidence>
<dbReference type="GO" id="GO:0005525">
    <property type="term" value="F:GTP binding"/>
    <property type="evidence" value="ECO:0007669"/>
    <property type="project" value="UniProtKB-UniRule"/>
</dbReference>
<sequence length="280" mass="32248">MKLVIVSGRSGSGKSYALKVLEDLGYYCVDNLPLSLMPALLEELDGRCDSVAISIDVRNLSINSDQLEYRLNTLKQQYDVTSFYLHSEDEVLLKRYSETRRLHPLNKYQSSLMKAIKDEKSLLAPLANIADHYVDTSNLTIYDLSDTIRENLFGAVPKELVLTFLSFGFKHGLPREADYVIDVRFLPNPHWLPELRPHTGLEQPVIDYLDEQQTVQKLYQQMQEFIQTWLPQLEQNNRSYVTFAFGCTGGKHRSVYLAEKVASFFQAGNHKVEVRHRELE</sequence>
<keyword evidence="8" id="KW-1185">Reference proteome</keyword>
<keyword evidence="2 4" id="KW-0067">ATP-binding</keyword>
<dbReference type="AlphaFoldDB" id="A0AA37WY71"/>
<protein>
    <submittedName>
        <fullName evidence="7">Nucleotide-binding protein</fullName>
    </submittedName>
</protein>
<evidence type="ECO:0000313" key="8">
    <source>
        <dbReference type="Proteomes" id="UP001157439"/>
    </source>
</evidence>
<keyword evidence="1 4" id="KW-0547">Nucleotide-binding</keyword>
<dbReference type="Pfam" id="PF22740">
    <property type="entry name" value="PapZ_C"/>
    <property type="match status" value="1"/>
</dbReference>
<dbReference type="InterPro" id="IPR053931">
    <property type="entry name" value="RapZ_C"/>
</dbReference>
<feature type="binding site" evidence="4">
    <location>
        <begin position="56"/>
        <end position="59"/>
    </location>
    <ligand>
        <name>GTP</name>
        <dbReference type="ChEBI" id="CHEBI:37565"/>
    </ligand>
</feature>
<evidence type="ECO:0000256" key="1">
    <source>
        <dbReference type="ARBA" id="ARBA00022741"/>
    </source>
</evidence>
<keyword evidence="3 4" id="KW-0342">GTP-binding</keyword>
<dbReference type="HAMAP" id="MF_00636">
    <property type="entry name" value="RapZ_like"/>
    <property type="match status" value="1"/>
</dbReference>
<organism evidence="7 8">
    <name type="scientific">Paraferrimonas haliotis</name>
    <dbReference type="NCBI Taxonomy" id="2013866"/>
    <lineage>
        <taxon>Bacteria</taxon>
        <taxon>Pseudomonadati</taxon>
        <taxon>Pseudomonadota</taxon>
        <taxon>Gammaproteobacteria</taxon>
        <taxon>Alteromonadales</taxon>
        <taxon>Ferrimonadaceae</taxon>
        <taxon>Paraferrimonas</taxon>
    </lineage>
</organism>
<gene>
    <name evidence="7" type="ORF">GCM10007894_13820</name>
</gene>
<dbReference type="PANTHER" id="PTHR30448">
    <property type="entry name" value="RNASE ADAPTER PROTEIN RAPZ"/>
    <property type="match status" value="1"/>
</dbReference>
<name>A0AA37WY71_9GAMM</name>
<comment type="caution">
    <text evidence="7">The sequence shown here is derived from an EMBL/GenBank/DDBJ whole genome shotgun (WGS) entry which is preliminary data.</text>
</comment>
<dbReference type="GO" id="GO:0005524">
    <property type="term" value="F:ATP binding"/>
    <property type="evidence" value="ECO:0007669"/>
    <property type="project" value="UniProtKB-UniRule"/>
</dbReference>
<dbReference type="InterPro" id="IPR027417">
    <property type="entry name" value="P-loop_NTPase"/>
</dbReference>
<dbReference type="Proteomes" id="UP001157439">
    <property type="component" value="Unassembled WGS sequence"/>
</dbReference>
<evidence type="ECO:0000259" key="6">
    <source>
        <dbReference type="Pfam" id="PF22740"/>
    </source>
</evidence>
<dbReference type="InterPro" id="IPR053930">
    <property type="entry name" value="RapZ-like_N"/>
</dbReference>
<evidence type="ECO:0000256" key="4">
    <source>
        <dbReference type="HAMAP-Rule" id="MF_00636"/>
    </source>
</evidence>
<dbReference type="EMBL" id="BSPO01000002">
    <property type="protein sequence ID" value="GLS83405.1"/>
    <property type="molecule type" value="Genomic_DNA"/>
</dbReference>
<feature type="domain" description="RapZ-like N-terminal" evidence="5">
    <location>
        <begin position="1"/>
        <end position="154"/>
    </location>
</feature>
<evidence type="ECO:0000256" key="2">
    <source>
        <dbReference type="ARBA" id="ARBA00022840"/>
    </source>
</evidence>
<dbReference type="PANTHER" id="PTHR30448:SF0">
    <property type="entry name" value="RNASE ADAPTER PROTEIN RAPZ"/>
    <property type="match status" value="1"/>
</dbReference>